<gene>
    <name evidence="2" type="ORF">Ate02nite_84470</name>
</gene>
<dbReference type="Pfam" id="PF05685">
    <property type="entry name" value="Uma2"/>
    <property type="match status" value="1"/>
</dbReference>
<accession>A0A919TZB3</accession>
<protein>
    <recommendedName>
        <fullName evidence="1">Putative restriction endonuclease domain-containing protein</fullName>
    </recommendedName>
</protein>
<dbReference type="RefSeq" id="WP_203813523.1">
    <property type="nucleotide sequence ID" value="NZ_BOMY01000053.1"/>
</dbReference>
<dbReference type="EMBL" id="BOMY01000053">
    <property type="protein sequence ID" value="GIF25717.1"/>
    <property type="molecule type" value="Genomic_DNA"/>
</dbReference>
<sequence length="175" mass="18483">MDLDALAAMAAADETHRYELSADGALSIMPAGDPERALTVSRLVCWLMDQGLSPEQVVISCAIKVAAGARVPDVTVWAKGKPPRSVQSGYAATDGLLQIVEVVAPGTEAFDQVARRGEYAAAGILRYWIVEEDGTVLRHALDVRGRQYVPDPAGPLPLADLLSSGPDAFDDVVGV</sequence>
<organism evidence="2 3">
    <name type="scientific">Paractinoplanes tereljensis</name>
    <dbReference type="NCBI Taxonomy" id="571912"/>
    <lineage>
        <taxon>Bacteria</taxon>
        <taxon>Bacillati</taxon>
        <taxon>Actinomycetota</taxon>
        <taxon>Actinomycetes</taxon>
        <taxon>Micromonosporales</taxon>
        <taxon>Micromonosporaceae</taxon>
        <taxon>Paractinoplanes</taxon>
    </lineage>
</organism>
<dbReference type="AlphaFoldDB" id="A0A919TZB3"/>
<dbReference type="InterPro" id="IPR008538">
    <property type="entry name" value="Uma2"/>
</dbReference>
<keyword evidence="3" id="KW-1185">Reference proteome</keyword>
<dbReference type="Gene3D" id="3.90.1570.10">
    <property type="entry name" value="tt1808, chain A"/>
    <property type="match status" value="1"/>
</dbReference>
<proteinExistence type="predicted"/>
<reference evidence="2" key="1">
    <citation type="submission" date="2021-01" db="EMBL/GenBank/DDBJ databases">
        <title>Whole genome shotgun sequence of Actinoplanes tereljensis NBRC 105297.</title>
        <authorList>
            <person name="Komaki H."/>
            <person name="Tamura T."/>
        </authorList>
    </citation>
    <scope>NUCLEOTIDE SEQUENCE</scope>
    <source>
        <strain evidence="2">NBRC 105297</strain>
    </source>
</reference>
<dbReference type="PANTHER" id="PTHR35400:SF3">
    <property type="entry name" value="SLL1072 PROTEIN"/>
    <property type="match status" value="1"/>
</dbReference>
<name>A0A919TZB3_9ACTN</name>
<dbReference type="InterPro" id="IPR012296">
    <property type="entry name" value="Nuclease_put_TT1808"/>
</dbReference>
<evidence type="ECO:0000259" key="1">
    <source>
        <dbReference type="Pfam" id="PF05685"/>
    </source>
</evidence>
<feature type="domain" description="Putative restriction endonuclease" evidence="1">
    <location>
        <begin position="9"/>
        <end position="153"/>
    </location>
</feature>
<dbReference type="CDD" id="cd06260">
    <property type="entry name" value="DUF820-like"/>
    <property type="match status" value="1"/>
</dbReference>
<dbReference type="PANTHER" id="PTHR35400">
    <property type="entry name" value="SLR1083 PROTEIN"/>
    <property type="match status" value="1"/>
</dbReference>
<dbReference type="SUPFAM" id="SSF52980">
    <property type="entry name" value="Restriction endonuclease-like"/>
    <property type="match status" value="1"/>
</dbReference>
<evidence type="ECO:0000313" key="3">
    <source>
        <dbReference type="Proteomes" id="UP000623608"/>
    </source>
</evidence>
<evidence type="ECO:0000313" key="2">
    <source>
        <dbReference type="EMBL" id="GIF25717.1"/>
    </source>
</evidence>
<comment type="caution">
    <text evidence="2">The sequence shown here is derived from an EMBL/GenBank/DDBJ whole genome shotgun (WGS) entry which is preliminary data.</text>
</comment>
<dbReference type="InterPro" id="IPR011335">
    <property type="entry name" value="Restrct_endonuc-II-like"/>
</dbReference>
<dbReference type="Proteomes" id="UP000623608">
    <property type="component" value="Unassembled WGS sequence"/>
</dbReference>